<keyword evidence="6" id="KW-0482">Metalloprotease</keyword>
<comment type="cofactor">
    <cofactor evidence="1">
        <name>Zn(2+)</name>
        <dbReference type="ChEBI" id="CHEBI:29105"/>
    </cofactor>
</comment>
<dbReference type="InterPro" id="IPR001915">
    <property type="entry name" value="Peptidase_M48"/>
</dbReference>
<reference evidence="8 9" key="1">
    <citation type="submission" date="2014-07" db="EMBL/GenBank/DDBJ databases">
        <title>Genome of Chryseobacterium luteum DSM 18605.</title>
        <authorList>
            <person name="Stropko S.J."/>
            <person name="Pipes S.E."/>
            <person name="Newman J.D."/>
        </authorList>
    </citation>
    <scope>NUCLEOTIDE SEQUENCE [LARGE SCALE GENOMIC DNA]</scope>
    <source>
        <strain evidence="8 9">DSM 18605</strain>
    </source>
</reference>
<dbReference type="Pfam" id="PF01435">
    <property type="entry name" value="Peptidase_M48"/>
    <property type="match status" value="1"/>
</dbReference>
<dbReference type="InterPro" id="IPR051156">
    <property type="entry name" value="Mito/Outer_Membr_Metalloprot"/>
</dbReference>
<keyword evidence="5" id="KW-0862">Zinc</keyword>
<protein>
    <submittedName>
        <fullName evidence="8">Peptidase M48</fullName>
    </submittedName>
</protein>
<sequence>MKNMTRKFIVFVFFIFSVMGTAQNYKMIDTADYLQRKEFLKSFAGNNEVFIKKLRSQYSGKTGSELSKIYKEFGTDFEKQVKNKDFIFKSEFETEIKSLIQRLRKNNPGIPQDLKILVARDNTPNAYCLADGTFVINMGLYNWLNSEDQIGAVITHELGHKIDEHSLKTFLSIIEQDQLDKMTVQNLKETTVKRSQNQNQKAFDILKNRAYKKGVERRKQEMKADSLGYVIFKNSDFKKIEYVNALQRLQDFDTISPRELKMETYRKLFDLPKQVFNEKWMKKEDFSLYNYNFYKEKLDKDSLASHPEMSRRIEKLKKTFTELKTTAEPEKSSGTFTELKKMARMEILPNYFHSEDYGLGIYVSMQFLQDGEEEKYYKGWLGKCFSKIYEARKNYNLNRYLDRIEPKNQSESYQQFLSFMWNLSLDDIKNIADFYQSNYQIKES</sequence>
<evidence type="ECO:0000313" key="8">
    <source>
        <dbReference type="EMBL" id="KFF09021.1"/>
    </source>
</evidence>
<dbReference type="EMBL" id="JPRO01000001">
    <property type="protein sequence ID" value="KFF09021.1"/>
    <property type="molecule type" value="Genomic_DNA"/>
</dbReference>
<evidence type="ECO:0000256" key="3">
    <source>
        <dbReference type="ARBA" id="ARBA00022723"/>
    </source>
</evidence>
<dbReference type="eggNOG" id="COG4783">
    <property type="taxonomic scope" value="Bacteria"/>
</dbReference>
<evidence type="ECO:0000259" key="7">
    <source>
        <dbReference type="Pfam" id="PF01435"/>
    </source>
</evidence>
<evidence type="ECO:0000256" key="2">
    <source>
        <dbReference type="ARBA" id="ARBA00022670"/>
    </source>
</evidence>
<name>A0A085ZX57_9FLAO</name>
<proteinExistence type="predicted"/>
<evidence type="ECO:0000256" key="6">
    <source>
        <dbReference type="ARBA" id="ARBA00023049"/>
    </source>
</evidence>
<dbReference type="PANTHER" id="PTHR22726:SF1">
    <property type="entry name" value="METALLOENDOPEPTIDASE OMA1, MITOCHONDRIAL"/>
    <property type="match status" value="1"/>
</dbReference>
<dbReference type="STRING" id="421531.IX38_00440"/>
<feature type="domain" description="Peptidase M48" evidence="7">
    <location>
        <begin position="94"/>
        <end position="318"/>
    </location>
</feature>
<evidence type="ECO:0000256" key="1">
    <source>
        <dbReference type="ARBA" id="ARBA00001947"/>
    </source>
</evidence>
<keyword evidence="2" id="KW-0645">Protease</keyword>
<evidence type="ECO:0000256" key="5">
    <source>
        <dbReference type="ARBA" id="ARBA00022833"/>
    </source>
</evidence>
<dbReference type="PANTHER" id="PTHR22726">
    <property type="entry name" value="METALLOENDOPEPTIDASE OMA1"/>
    <property type="match status" value="1"/>
</dbReference>
<organism evidence="8 9">
    <name type="scientific">Chryseobacterium luteum</name>
    <dbReference type="NCBI Taxonomy" id="421531"/>
    <lineage>
        <taxon>Bacteria</taxon>
        <taxon>Pseudomonadati</taxon>
        <taxon>Bacteroidota</taxon>
        <taxon>Flavobacteriia</taxon>
        <taxon>Flavobacteriales</taxon>
        <taxon>Weeksellaceae</taxon>
        <taxon>Chryseobacterium group</taxon>
        <taxon>Chryseobacterium</taxon>
    </lineage>
</organism>
<dbReference type="AlphaFoldDB" id="A0A085ZX57"/>
<keyword evidence="9" id="KW-1185">Reference proteome</keyword>
<dbReference type="GO" id="GO:0016020">
    <property type="term" value="C:membrane"/>
    <property type="evidence" value="ECO:0007669"/>
    <property type="project" value="TreeGrafter"/>
</dbReference>
<dbReference type="Gene3D" id="3.30.2010.10">
    <property type="entry name" value="Metalloproteases ('zincins'), catalytic domain"/>
    <property type="match status" value="1"/>
</dbReference>
<comment type="caution">
    <text evidence="8">The sequence shown here is derived from an EMBL/GenBank/DDBJ whole genome shotgun (WGS) entry which is preliminary data.</text>
</comment>
<evidence type="ECO:0000256" key="4">
    <source>
        <dbReference type="ARBA" id="ARBA00022801"/>
    </source>
</evidence>
<keyword evidence="3" id="KW-0479">Metal-binding</keyword>
<gene>
    <name evidence="8" type="ORF">IX38_00440</name>
</gene>
<evidence type="ECO:0000313" key="9">
    <source>
        <dbReference type="Proteomes" id="UP000028703"/>
    </source>
</evidence>
<dbReference type="Proteomes" id="UP000028703">
    <property type="component" value="Unassembled WGS sequence"/>
</dbReference>
<keyword evidence="4" id="KW-0378">Hydrolase</keyword>
<accession>A0A085ZX57</accession>
<dbReference type="GO" id="GO:0046872">
    <property type="term" value="F:metal ion binding"/>
    <property type="evidence" value="ECO:0007669"/>
    <property type="project" value="UniProtKB-KW"/>
</dbReference>
<dbReference type="GO" id="GO:0004222">
    <property type="term" value="F:metalloendopeptidase activity"/>
    <property type="evidence" value="ECO:0007669"/>
    <property type="project" value="InterPro"/>
</dbReference>
<dbReference type="GO" id="GO:0051603">
    <property type="term" value="P:proteolysis involved in protein catabolic process"/>
    <property type="evidence" value="ECO:0007669"/>
    <property type="project" value="TreeGrafter"/>
</dbReference>
<dbReference type="OrthoDB" id="910748at2"/>